<evidence type="ECO:0000259" key="5">
    <source>
        <dbReference type="Pfam" id="PF17763"/>
    </source>
</evidence>
<dbReference type="Gene3D" id="3.40.50.40">
    <property type="match status" value="1"/>
</dbReference>
<feature type="binding site" evidence="2">
    <location>
        <position position="219"/>
    </location>
    <ligand>
        <name>substrate</name>
    </ligand>
</feature>
<evidence type="ECO:0000256" key="2">
    <source>
        <dbReference type="PIRSR" id="PIRSR001220-2"/>
    </source>
</evidence>
<dbReference type="InterPro" id="IPR027474">
    <property type="entry name" value="L-asparaginase_N"/>
</dbReference>
<dbReference type="GO" id="GO:0004067">
    <property type="term" value="F:asparaginase activity"/>
    <property type="evidence" value="ECO:0007669"/>
    <property type="project" value="UniProtKB-UniRule"/>
</dbReference>
<evidence type="ECO:0000313" key="7">
    <source>
        <dbReference type="Proteomes" id="UP000239649"/>
    </source>
</evidence>
<keyword evidence="7" id="KW-1185">Reference proteome</keyword>
<dbReference type="Pfam" id="PF17763">
    <property type="entry name" value="Asparaginase_C"/>
    <property type="match status" value="1"/>
</dbReference>
<dbReference type="EC" id="3.5.1.1" evidence="1"/>
<dbReference type="OrthoDB" id="542841at2759"/>
<dbReference type="InterPro" id="IPR040919">
    <property type="entry name" value="Asparaginase_C"/>
</dbReference>
<feature type="domain" description="Asparaginase/glutaminase C-terminal" evidence="5">
    <location>
        <begin position="376"/>
        <end position="482"/>
    </location>
</feature>
<dbReference type="AlphaFoldDB" id="A0A2P6V6X1"/>
<dbReference type="EMBL" id="LHPF02000024">
    <property type="protein sequence ID" value="PSC69818.1"/>
    <property type="molecule type" value="Genomic_DNA"/>
</dbReference>
<dbReference type="InterPro" id="IPR036152">
    <property type="entry name" value="Asp/glu_Ase-like_sf"/>
</dbReference>
<dbReference type="PIRSF" id="PIRSF001220">
    <property type="entry name" value="L-ASNase_gatD"/>
    <property type="match status" value="1"/>
</dbReference>
<comment type="caution">
    <text evidence="6">The sequence shown here is derived from an EMBL/GenBank/DDBJ whole genome shotgun (WGS) entry which is preliminary data.</text>
</comment>
<dbReference type="PANTHER" id="PTHR11707">
    <property type="entry name" value="L-ASPARAGINASE"/>
    <property type="match status" value="1"/>
</dbReference>
<dbReference type="InterPro" id="IPR041725">
    <property type="entry name" value="L-asparaginase_I"/>
</dbReference>
<evidence type="ECO:0000256" key="3">
    <source>
        <dbReference type="SAM" id="MobiDB-lite"/>
    </source>
</evidence>
<dbReference type="GO" id="GO:0009066">
    <property type="term" value="P:aspartate family amino acid metabolic process"/>
    <property type="evidence" value="ECO:0007669"/>
    <property type="project" value="UniProtKB-ARBA"/>
</dbReference>
<feature type="region of interest" description="Disordered" evidence="3">
    <location>
        <begin position="1"/>
        <end position="78"/>
    </location>
</feature>
<dbReference type="SMART" id="SM00870">
    <property type="entry name" value="Asparaginase"/>
    <property type="match status" value="1"/>
</dbReference>
<accession>A0A2P6V6X1</accession>
<evidence type="ECO:0000256" key="1">
    <source>
        <dbReference type="ARBA" id="ARBA00012920"/>
    </source>
</evidence>
<dbReference type="SFLD" id="SFLDS00057">
    <property type="entry name" value="Glutaminase/Asparaginase"/>
    <property type="match status" value="1"/>
</dbReference>
<dbReference type="Proteomes" id="UP000239649">
    <property type="component" value="Unassembled WGS sequence"/>
</dbReference>
<evidence type="ECO:0000313" key="6">
    <source>
        <dbReference type="EMBL" id="PSC69818.1"/>
    </source>
</evidence>
<dbReference type="PROSITE" id="PS51732">
    <property type="entry name" value="ASN_GLN_ASE_3"/>
    <property type="match status" value="1"/>
</dbReference>
<feature type="binding site" evidence="2">
    <location>
        <begin position="250"/>
        <end position="251"/>
    </location>
    <ligand>
        <name>substrate</name>
    </ligand>
</feature>
<dbReference type="SUPFAM" id="SSF53774">
    <property type="entry name" value="Glutaminase/Asparaginase"/>
    <property type="match status" value="1"/>
</dbReference>
<dbReference type="PRINTS" id="PR00139">
    <property type="entry name" value="ASNGLNASE"/>
</dbReference>
<dbReference type="Pfam" id="PF00710">
    <property type="entry name" value="Asparaginase"/>
    <property type="match status" value="1"/>
</dbReference>
<gene>
    <name evidence="6" type="ORF">C2E20_6775</name>
</gene>
<feature type="compositionally biased region" description="Low complexity" evidence="3">
    <location>
        <begin position="36"/>
        <end position="66"/>
    </location>
</feature>
<name>A0A2P6V6X1_9CHLO</name>
<evidence type="ECO:0000259" key="4">
    <source>
        <dbReference type="Pfam" id="PF00710"/>
    </source>
</evidence>
<protein>
    <recommendedName>
        <fullName evidence="1">asparaginase</fullName>
        <ecNumber evidence="1">3.5.1.1</ecNumber>
    </recommendedName>
</protein>
<feature type="domain" description="L-asparaginase N-terminal" evidence="4">
    <location>
        <begin position="183"/>
        <end position="357"/>
    </location>
</feature>
<dbReference type="STRING" id="554055.A0A2P6V6X1"/>
<dbReference type="InterPro" id="IPR037152">
    <property type="entry name" value="L-asparaginase_N_sf"/>
</dbReference>
<proteinExistence type="predicted"/>
<dbReference type="InterPro" id="IPR027473">
    <property type="entry name" value="L-asparaginase_C"/>
</dbReference>
<dbReference type="PANTHER" id="PTHR11707:SF28">
    <property type="entry name" value="60 KDA LYSOPHOSPHOLIPASE"/>
    <property type="match status" value="1"/>
</dbReference>
<dbReference type="InterPro" id="IPR006034">
    <property type="entry name" value="Asparaginase/glutaminase-like"/>
</dbReference>
<feature type="compositionally biased region" description="Basic residues" evidence="3">
    <location>
        <begin position="20"/>
        <end position="32"/>
    </location>
</feature>
<sequence>MTSLCAWRPVRSAGQPQGSGRRRGAPNSRPKRHQDGTAPPASSGSGSSSIDGGAPLPLAAVPLPLASTPPDNSHNGIHLHSEAGAAEHVVLTAPVLEQAALAPAGNEQQAVRAPAGSKQQAAAQRKAPAVAPIVLVARPLPRVLLLHCGGTMGMDAAASYVQDVEGHMVLKQGTGGMYHKPGRSEALRPGKMLGNLLTQVPELKSFASLDLKVVFNLDSSNVGPKQWVQLAKLLDAQRDNYDSFLVAHGTDTLAYTASALSLMLAGFRKPIVVTGSQLPLALPRSDARQNLLDSLCCATASFSPPHVHLQEVAVCFGGRLLRGNRTQKTNSSAYQAFDSLNYPHLAAMGVDVEWNTRAMLNVEGVYRPRFQLDPNVMRVPIIPGPDPRAMYGDLAARGVKGIVLESFGVGNMPDHVDSGWLPWLKEQRRKGVMVYLSSQCAVGPLHPQLYKSGSSALKLGVESGPQMTPECAVVKLMLCLAYRDLPLGMPLAGEL</sequence>
<dbReference type="PIRSF" id="PIRSF500176">
    <property type="entry name" value="L_ASNase"/>
    <property type="match status" value="1"/>
</dbReference>
<reference evidence="6 7" key="1">
    <citation type="journal article" date="2018" name="Plant J.">
        <title>Genome sequences of Chlorella sorokiniana UTEX 1602 and Micractinium conductrix SAG 241.80: implications to maltose excretion by a green alga.</title>
        <authorList>
            <person name="Arriola M.B."/>
            <person name="Velmurugan N."/>
            <person name="Zhang Y."/>
            <person name="Plunkett M.H."/>
            <person name="Hondzo H."/>
            <person name="Barney B.M."/>
        </authorList>
    </citation>
    <scope>NUCLEOTIDE SEQUENCE [LARGE SCALE GENOMIC DNA]</scope>
    <source>
        <strain evidence="6 7">SAG 241.80</strain>
    </source>
</reference>
<organism evidence="6 7">
    <name type="scientific">Micractinium conductrix</name>
    <dbReference type="NCBI Taxonomy" id="554055"/>
    <lineage>
        <taxon>Eukaryota</taxon>
        <taxon>Viridiplantae</taxon>
        <taxon>Chlorophyta</taxon>
        <taxon>core chlorophytes</taxon>
        <taxon>Trebouxiophyceae</taxon>
        <taxon>Chlorellales</taxon>
        <taxon>Chlorellaceae</taxon>
        <taxon>Chlorella clade</taxon>
        <taxon>Micractinium</taxon>
    </lineage>
</organism>
<dbReference type="Gene3D" id="3.40.50.1170">
    <property type="entry name" value="L-asparaginase, N-terminal domain"/>
    <property type="match status" value="1"/>
</dbReference>
<dbReference type="CDD" id="cd08963">
    <property type="entry name" value="L-asparaginase_I"/>
    <property type="match status" value="1"/>
</dbReference>